<keyword evidence="7" id="KW-0328">Glycosyltransferase</keyword>
<evidence type="ECO:0000256" key="7">
    <source>
        <dbReference type="ARBA" id="ARBA00022676"/>
    </source>
</evidence>
<keyword evidence="6" id="KW-0645">Protease</keyword>
<dbReference type="InterPro" id="IPR036950">
    <property type="entry name" value="PBP_transglycosylase"/>
</dbReference>
<evidence type="ECO:0000256" key="16">
    <source>
        <dbReference type="ARBA" id="ARBA00049902"/>
    </source>
</evidence>
<sequence>MKKFTYLKVFIAVIFLGGVIASGAVFGVVYKYYKELPDISTLIEDYSPSIPTTVYDRKGRVIDVISREKRETAKFREIPQNLKNAFLAIEDKKFYFHHGIHFKRLLGAIVANIKSGSAVQGASSFTQQLARNAFLSHEKSIARKIKEALITFEIERKYTKDEIFEKYLNEIYFGAGAYGVKTAAEQFYRKDISQINLAEAALLAGIPNRPETYNPSKKLNNSLKRMRLILSEMYKDKMITKDEYDRALAHKFYNENNLPKDFILDEETTVIYNKRSEVEYNVPDFSGLVENILLENFSEDLIYTGGLKVYTTLDLDMQKIAKESFENYAFFQKDGREKLQGGMVTVDPNNGHIISIVAGKKFKDGDFNRATMARRQLGSSFKPFLYFTALQNGYELNSVIEDRYLQYGNWIPKNYGNRYNKNLTLLTALDRSVNTVSIQLLDKVGINVVQKNMQKLDPNLKIPDNLTASLGSFENTPLQHALNYSVFANGGYKVAPVIVTSVSDKYGNVLYEQLPQKEKIYDSLDISLVTYMLKSSVMFGSSGRAAVYDSNKNRIEQGGKTGTTNENRTLWFAGITPNYVTTIYIGYDDNSPIIGNVSGGNGVAPLWAEYYQKLVDKNLYNTKAKFSFLDNHLKNGDLVLQTLALNSGLKTDKGRDFVLRKGKIELERDDKYFKGIAGIFEKNGYKVTNINTVTESEWREKEEKIDKNINLNSKSNSNTNDSLFKRLLGE</sequence>
<dbReference type="FunFam" id="1.10.3810.10:FF:000001">
    <property type="entry name" value="Penicillin-binding protein 1A"/>
    <property type="match status" value="1"/>
</dbReference>
<evidence type="ECO:0000256" key="4">
    <source>
        <dbReference type="ARBA" id="ARBA00022475"/>
    </source>
</evidence>
<keyword evidence="12" id="KW-0472">Membrane</keyword>
<dbReference type="InterPro" id="IPR023346">
    <property type="entry name" value="Lysozyme-like_dom_sf"/>
</dbReference>
<dbReference type="GO" id="GO:0005886">
    <property type="term" value="C:plasma membrane"/>
    <property type="evidence" value="ECO:0007669"/>
    <property type="project" value="UniProtKB-SubCell"/>
</dbReference>
<dbReference type="GO" id="GO:0071555">
    <property type="term" value="P:cell wall organization"/>
    <property type="evidence" value="ECO:0007669"/>
    <property type="project" value="UniProtKB-KW"/>
</dbReference>
<evidence type="ECO:0000256" key="10">
    <source>
        <dbReference type="ARBA" id="ARBA00022960"/>
    </source>
</evidence>
<comment type="catalytic activity">
    <reaction evidence="15">
        <text>Preferential cleavage: (Ac)2-L-Lys-D-Ala-|-D-Ala. Also transpeptidation of peptidyl-alanyl moieties that are N-acyl substituents of D-alanine.</text>
        <dbReference type="EC" id="3.4.16.4"/>
    </reaction>
</comment>
<gene>
    <name evidence="19" type="primary">pbpD_1</name>
    <name evidence="19" type="ORF">NCTC10723_00739</name>
</gene>
<keyword evidence="14" id="KW-0961">Cell wall biogenesis/degradation</keyword>
<dbReference type="SUPFAM" id="SSF56601">
    <property type="entry name" value="beta-lactamase/transpeptidase-like"/>
    <property type="match status" value="1"/>
</dbReference>
<evidence type="ECO:0000256" key="11">
    <source>
        <dbReference type="ARBA" id="ARBA00022984"/>
    </source>
</evidence>
<dbReference type="InterPro" id="IPR001460">
    <property type="entry name" value="PCN-bd_Tpept"/>
</dbReference>
<proteinExistence type="inferred from homology"/>
<dbReference type="GO" id="GO:0008360">
    <property type="term" value="P:regulation of cell shape"/>
    <property type="evidence" value="ECO:0007669"/>
    <property type="project" value="UniProtKB-KW"/>
</dbReference>
<feature type="domain" description="Penicillin-binding protein transpeptidase" evidence="17">
    <location>
        <begin position="341"/>
        <end position="590"/>
    </location>
</feature>
<name>A0A377GWR9_9FUSO</name>
<dbReference type="AlphaFoldDB" id="A0A377GWR9"/>
<comment type="subcellular location">
    <subcellularLocation>
        <location evidence="1">Cell membrane</location>
    </subcellularLocation>
</comment>
<comment type="catalytic activity">
    <reaction evidence="16">
        <text>[GlcNAc-(1-&gt;4)-Mur2Ac(oyl-L-Ala-gamma-D-Glu-L-Lys-D-Ala-D-Ala)](n)-di-trans,octa-cis-undecaprenyl diphosphate + beta-D-GlcNAc-(1-&gt;4)-Mur2Ac(oyl-L-Ala-gamma-D-Glu-L-Lys-D-Ala-D-Ala)-di-trans,octa-cis-undecaprenyl diphosphate = [GlcNAc-(1-&gt;4)-Mur2Ac(oyl-L-Ala-gamma-D-Glu-L-Lys-D-Ala-D-Ala)](n+1)-di-trans,octa-cis-undecaprenyl diphosphate + di-trans,octa-cis-undecaprenyl diphosphate + H(+)</text>
        <dbReference type="Rhea" id="RHEA:23708"/>
        <dbReference type="Rhea" id="RHEA-COMP:9602"/>
        <dbReference type="Rhea" id="RHEA-COMP:9603"/>
        <dbReference type="ChEBI" id="CHEBI:15378"/>
        <dbReference type="ChEBI" id="CHEBI:58405"/>
        <dbReference type="ChEBI" id="CHEBI:60033"/>
        <dbReference type="ChEBI" id="CHEBI:78435"/>
        <dbReference type="EC" id="2.4.99.28"/>
    </reaction>
</comment>
<evidence type="ECO:0000256" key="3">
    <source>
        <dbReference type="ARBA" id="ARBA00007739"/>
    </source>
</evidence>
<keyword evidence="5" id="KW-0121">Carboxypeptidase</keyword>
<evidence type="ECO:0000259" key="17">
    <source>
        <dbReference type="Pfam" id="PF00905"/>
    </source>
</evidence>
<organism evidence="19 20">
    <name type="scientific">Fusobacterium necrogenes</name>
    <dbReference type="NCBI Taxonomy" id="858"/>
    <lineage>
        <taxon>Bacteria</taxon>
        <taxon>Fusobacteriati</taxon>
        <taxon>Fusobacteriota</taxon>
        <taxon>Fusobacteriia</taxon>
        <taxon>Fusobacteriales</taxon>
        <taxon>Fusobacteriaceae</taxon>
        <taxon>Fusobacterium</taxon>
    </lineage>
</organism>
<dbReference type="GO" id="GO:0006508">
    <property type="term" value="P:proteolysis"/>
    <property type="evidence" value="ECO:0007669"/>
    <property type="project" value="UniProtKB-KW"/>
</dbReference>
<keyword evidence="4" id="KW-1003">Cell membrane</keyword>
<evidence type="ECO:0000256" key="9">
    <source>
        <dbReference type="ARBA" id="ARBA00022801"/>
    </source>
</evidence>
<keyword evidence="20" id="KW-1185">Reference proteome</keyword>
<evidence type="ECO:0000256" key="5">
    <source>
        <dbReference type="ARBA" id="ARBA00022645"/>
    </source>
</evidence>
<keyword evidence="8" id="KW-0808">Transferase</keyword>
<dbReference type="EMBL" id="UGGU01000003">
    <property type="protein sequence ID" value="STO31293.1"/>
    <property type="molecule type" value="Genomic_DNA"/>
</dbReference>
<evidence type="ECO:0000259" key="18">
    <source>
        <dbReference type="Pfam" id="PF00912"/>
    </source>
</evidence>
<dbReference type="GO" id="GO:0009252">
    <property type="term" value="P:peptidoglycan biosynthetic process"/>
    <property type="evidence" value="ECO:0007669"/>
    <property type="project" value="UniProtKB-KW"/>
</dbReference>
<dbReference type="GO" id="GO:0009002">
    <property type="term" value="F:serine-type D-Ala-D-Ala carboxypeptidase activity"/>
    <property type="evidence" value="ECO:0007669"/>
    <property type="project" value="UniProtKB-EC"/>
</dbReference>
<dbReference type="InterPro" id="IPR001264">
    <property type="entry name" value="Glyco_trans_51"/>
</dbReference>
<evidence type="ECO:0000256" key="15">
    <source>
        <dbReference type="ARBA" id="ARBA00034000"/>
    </source>
</evidence>
<comment type="similarity">
    <text evidence="3">In the N-terminal section; belongs to the glycosyltransferase 51 family.</text>
</comment>
<dbReference type="Pfam" id="PF00912">
    <property type="entry name" value="Transgly"/>
    <property type="match status" value="1"/>
</dbReference>
<dbReference type="SUPFAM" id="SSF53955">
    <property type="entry name" value="Lysozyme-like"/>
    <property type="match status" value="1"/>
</dbReference>
<keyword evidence="13" id="KW-0511">Multifunctional enzyme</keyword>
<dbReference type="OrthoDB" id="9766909at2"/>
<dbReference type="GO" id="GO:0008955">
    <property type="term" value="F:peptidoglycan glycosyltransferase activity"/>
    <property type="evidence" value="ECO:0007669"/>
    <property type="project" value="UniProtKB-EC"/>
</dbReference>
<feature type="domain" description="Glycosyl transferase family 51" evidence="18">
    <location>
        <begin position="59"/>
        <end position="233"/>
    </location>
</feature>
<dbReference type="GO" id="GO:0008658">
    <property type="term" value="F:penicillin binding"/>
    <property type="evidence" value="ECO:0007669"/>
    <property type="project" value="InterPro"/>
</dbReference>
<dbReference type="PANTHER" id="PTHR32282:SF11">
    <property type="entry name" value="PENICILLIN-BINDING PROTEIN 1B"/>
    <property type="match status" value="1"/>
</dbReference>
<evidence type="ECO:0000313" key="20">
    <source>
        <dbReference type="Proteomes" id="UP000255328"/>
    </source>
</evidence>
<evidence type="ECO:0000256" key="1">
    <source>
        <dbReference type="ARBA" id="ARBA00004236"/>
    </source>
</evidence>
<evidence type="ECO:0000256" key="14">
    <source>
        <dbReference type="ARBA" id="ARBA00023316"/>
    </source>
</evidence>
<keyword evidence="9" id="KW-0378">Hydrolase</keyword>
<dbReference type="InterPro" id="IPR050396">
    <property type="entry name" value="Glycosyltr_51/Transpeptidase"/>
</dbReference>
<dbReference type="Pfam" id="PF00905">
    <property type="entry name" value="Transpeptidase"/>
    <property type="match status" value="1"/>
</dbReference>
<evidence type="ECO:0000256" key="8">
    <source>
        <dbReference type="ARBA" id="ARBA00022679"/>
    </source>
</evidence>
<dbReference type="Proteomes" id="UP000255328">
    <property type="component" value="Unassembled WGS sequence"/>
</dbReference>
<dbReference type="GO" id="GO:0030288">
    <property type="term" value="C:outer membrane-bounded periplasmic space"/>
    <property type="evidence" value="ECO:0007669"/>
    <property type="project" value="TreeGrafter"/>
</dbReference>
<dbReference type="Gene3D" id="1.10.3810.10">
    <property type="entry name" value="Biosynthetic peptidoglycan transglycosylase-like"/>
    <property type="match status" value="1"/>
</dbReference>
<dbReference type="RefSeq" id="WP_115269478.1">
    <property type="nucleotide sequence ID" value="NZ_UGGU01000003.1"/>
</dbReference>
<keyword evidence="10" id="KW-0133">Cell shape</keyword>
<evidence type="ECO:0000256" key="12">
    <source>
        <dbReference type="ARBA" id="ARBA00023136"/>
    </source>
</evidence>
<dbReference type="InterPro" id="IPR012338">
    <property type="entry name" value="Beta-lactam/transpept-like"/>
</dbReference>
<comment type="similarity">
    <text evidence="2">In the C-terminal section; belongs to the transpeptidase family.</text>
</comment>
<evidence type="ECO:0000256" key="13">
    <source>
        <dbReference type="ARBA" id="ARBA00023268"/>
    </source>
</evidence>
<protein>
    <submittedName>
        <fullName evidence="19">Penicillin-binding protein 4</fullName>
    </submittedName>
</protein>
<dbReference type="Gene3D" id="3.40.710.10">
    <property type="entry name" value="DD-peptidase/beta-lactamase superfamily"/>
    <property type="match status" value="1"/>
</dbReference>
<evidence type="ECO:0000256" key="2">
    <source>
        <dbReference type="ARBA" id="ARBA00007090"/>
    </source>
</evidence>
<accession>A0A377GWR9</accession>
<evidence type="ECO:0000313" key="19">
    <source>
        <dbReference type="EMBL" id="STO31293.1"/>
    </source>
</evidence>
<reference evidence="19 20" key="1">
    <citation type="submission" date="2018-06" db="EMBL/GenBank/DDBJ databases">
        <authorList>
            <consortium name="Pathogen Informatics"/>
            <person name="Doyle S."/>
        </authorList>
    </citation>
    <scope>NUCLEOTIDE SEQUENCE [LARGE SCALE GENOMIC DNA]</scope>
    <source>
        <strain evidence="19 20">NCTC10723</strain>
    </source>
</reference>
<keyword evidence="11" id="KW-0573">Peptidoglycan synthesis</keyword>
<evidence type="ECO:0000256" key="6">
    <source>
        <dbReference type="ARBA" id="ARBA00022670"/>
    </source>
</evidence>
<dbReference type="PANTHER" id="PTHR32282">
    <property type="entry name" value="BINDING PROTEIN TRANSPEPTIDASE, PUTATIVE-RELATED"/>
    <property type="match status" value="1"/>
</dbReference>
<dbReference type="NCBIfam" id="TIGR02074">
    <property type="entry name" value="PBP_1a_fam"/>
    <property type="match status" value="1"/>
</dbReference>